<dbReference type="AlphaFoldDB" id="A0A553Q286"/>
<evidence type="ECO:0000256" key="2">
    <source>
        <dbReference type="ARBA" id="ARBA00022771"/>
    </source>
</evidence>
<keyword evidence="7" id="KW-1185">Reference proteome</keyword>
<dbReference type="Proteomes" id="UP000316079">
    <property type="component" value="Unassembled WGS sequence"/>
</dbReference>
<dbReference type="InterPro" id="IPR004020">
    <property type="entry name" value="DAPIN"/>
</dbReference>
<dbReference type="PANTHER" id="PTHR25465">
    <property type="entry name" value="B-BOX DOMAIN CONTAINING"/>
    <property type="match status" value="1"/>
</dbReference>
<dbReference type="SMART" id="SM01289">
    <property type="entry name" value="PYRIN"/>
    <property type="match status" value="1"/>
</dbReference>
<dbReference type="SUPFAM" id="SSF47986">
    <property type="entry name" value="DEATH domain"/>
    <property type="match status" value="1"/>
</dbReference>
<evidence type="ECO:0000259" key="4">
    <source>
        <dbReference type="PROSITE" id="PS50188"/>
    </source>
</evidence>
<evidence type="ECO:0000259" key="5">
    <source>
        <dbReference type="PROSITE" id="PS50824"/>
    </source>
</evidence>
<keyword evidence="1" id="KW-0479">Metal-binding</keyword>
<dbReference type="GO" id="GO:0005737">
    <property type="term" value="C:cytoplasm"/>
    <property type="evidence" value="ECO:0007669"/>
    <property type="project" value="UniProtKB-ARBA"/>
</dbReference>
<dbReference type="PRINTS" id="PR01407">
    <property type="entry name" value="BUTYPHLNCDUF"/>
</dbReference>
<dbReference type="InterPro" id="IPR013320">
    <property type="entry name" value="ConA-like_dom_sf"/>
</dbReference>
<dbReference type="PROSITE" id="PS50824">
    <property type="entry name" value="DAPIN"/>
    <property type="match status" value="1"/>
</dbReference>
<dbReference type="InterPro" id="IPR003877">
    <property type="entry name" value="SPRY_dom"/>
</dbReference>
<dbReference type="GO" id="GO:0008270">
    <property type="term" value="F:zinc ion binding"/>
    <property type="evidence" value="ECO:0007669"/>
    <property type="project" value="UniProtKB-KW"/>
</dbReference>
<dbReference type="OrthoDB" id="9903688at2759"/>
<evidence type="ECO:0008006" key="8">
    <source>
        <dbReference type="Google" id="ProtNLM"/>
    </source>
</evidence>
<proteinExistence type="predicted"/>
<dbReference type="PANTHER" id="PTHR25465:SF5">
    <property type="entry name" value="E3 UBIQUITIN_ISG15 LIGASE TRIM25-RELATED"/>
    <property type="match status" value="1"/>
</dbReference>
<protein>
    <recommendedName>
        <fullName evidence="8">B30.2/SPRY domain-containing protein</fullName>
    </recommendedName>
</protein>
<reference evidence="6 7" key="1">
    <citation type="journal article" date="2019" name="Sci. Data">
        <title>Hybrid genome assembly and annotation of Danionella translucida.</title>
        <authorList>
            <person name="Kadobianskyi M."/>
            <person name="Schulze L."/>
            <person name="Schuelke M."/>
            <person name="Judkewitz B."/>
        </authorList>
    </citation>
    <scope>NUCLEOTIDE SEQUENCE [LARGE SCALE GENOMIC DNA]</scope>
    <source>
        <strain evidence="6 7">Bolton</strain>
    </source>
</reference>
<dbReference type="Gene3D" id="2.60.120.920">
    <property type="match status" value="1"/>
</dbReference>
<dbReference type="Gene3D" id="1.10.533.10">
    <property type="entry name" value="Death Domain, Fas"/>
    <property type="match status" value="1"/>
</dbReference>
<evidence type="ECO:0000256" key="3">
    <source>
        <dbReference type="ARBA" id="ARBA00022833"/>
    </source>
</evidence>
<comment type="caution">
    <text evidence="6">The sequence shown here is derived from an EMBL/GenBank/DDBJ whole genome shotgun (WGS) entry which is preliminary data.</text>
</comment>
<accession>A0A553Q286</accession>
<dbReference type="InterPro" id="IPR043136">
    <property type="entry name" value="B30.2/SPRY_sf"/>
</dbReference>
<dbReference type="PROSITE" id="PS50188">
    <property type="entry name" value="B302_SPRY"/>
    <property type="match status" value="1"/>
</dbReference>
<dbReference type="Pfam" id="PF02758">
    <property type="entry name" value="PYRIN"/>
    <property type="match status" value="1"/>
</dbReference>
<dbReference type="Pfam" id="PF00622">
    <property type="entry name" value="SPRY"/>
    <property type="match status" value="1"/>
</dbReference>
<dbReference type="InterPro" id="IPR003879">
    <property type="entry name" value="Butyrophylin_SPRY"/>
</dbReference>
<feature type="domain" description="B30.2/SPRY" evidence="4">
    <location>
        <begin position="131"/>
        <end position="319"/>
    </location>
</feature>
<keyword evidence="3" id="KW-0862">Zinc</keyword>
<evidence type="ECO:0000256" key="1">
    <source>
        <dbReference type="ARBA" id="ARBA00022723"/>
    </source>
</evidence>
<name>A0A553Q286_9TELE</name>
<dbReference type="InterPro" id="IPR011029">
    <property type="entry name" value="DEATH-like_dom_sf"/>
</dbReference>
<dbReference type="STRING" id="623744.A0A553Q286"/>
<sequence>MAFIKEMLLSTLEELLEAELKTFQWNLRNNYEDITKSEMENADRLRTVDKLVECFGTEEAVRIMIETLKRMNKNFLSEQLELKYNQGSTKDDYKTTTVDYLEISNRLKNQLMKAYRTILTGNSDRGCRECLDEIFTDIYMVKNEIGDAFSFTLDPDTAHSNLILSEENKTVTRWPIPTFKKKDIISDEYQVLCRENVHERCYWEAYWKGRKGVCLSVSYKSSRVQQEFGSDDESWGLICTPDGFRFRHKNIQTPLHVESISNRVGVYVDHSAGLLSFYSISDKLRLIYSIQTTFTQTLYPGFGLYDGSFVELCMYTSPHVIYMGVHTTGVSFGSEAGCSKQVATNGQVAGTE</sequence>
<dbReference type="InterPro" id="IPR006574">
    <property type="entry name" value="PRY"/>
</dbReference>
<evidence type="ECO:0000313" key="7">
    <source>
        <dbReference type="Proteomes" id="UP000316079"/>
    </source>
</evidence>
<feature type="domain" description="Pyrin" evidence="5">
    <location>
        <begin position="1"/>
        <end position="86"/>
    </location>
</feature>
<dbReference type="EMBL" id="SRMA01026438">
    <property type="protein sequence ID" value="TRY84039.1"/>
    <property type="molecule type" value="Genomic_DNA"/>
</dbReference>
<evidence type="ECO:0000313" key="6">
    <source>
        <dbReference type="EMBL" id="TRY84039.1"/>
    </source>
</evidence>
<dbReference type="InterPro" id="IPR051051">
    <property type="entry name" value="E3_ubiq-ligase_TRIM/RNF"/>
</dbReference>
<dbReference type="SUPFAM" id="SSF49899">
    <property type="entry name" value="Concanavalin A-like lectins/glucanases"/>
    <property type="match status" value="1"/>
</dbReference>
<keyword evidence="2" id="KW-0863">Zinc-finger</keyword>
<dbReference type="Pfam" id="PF13765">
    <property type="entry name" value="PRY"/>
    <property type="match status" value="1"/>
</dbReference>
<organism evidence="6 7">
    <name type="scientific">Danionella cerebrum</name>
    <dbReference type="NCBI Taxonomy" id="2873325"/>
    <lineage>
        <taxon>Eukaryota</taxon>
        <taxon>Metazoa</taxon>
        <taxon>Chordata</taxon>
        <taxon>Craniata</taxon>
        <taxon>Vertebrata</taxon>
        <taxon>Euteleostomi</taxon>
        <taxon>Actinopterygii</taxon>
        <taxon>Neopterygii</taxon>
        <taxon>Teleostei</taxon>
        <taxon>Ostariophysi</taxon>
        <taxon>Cypriniformes</taxon>
        <taxon>Danionidae</taxon>
        <taxon>Danioninae</taxon>
        <taxon>Danionella</taxon>
    </lineage>
</organism>
<dbReference type="InterPro" id="IPR001870">
    <property type="entry name" value="B30.2/SPRY"/>
</dbReference>
<gene>
    <name evidence="6" type="ORF">DNTS_021070</name>
</gene>